<dbReference type="Gene3D" id="3.30.390.10">
    <property type="entry name" value="Enolase-like, N-terminal domain"/>
    <property type="match status" value="1"/>
</dbReference>
<dbReference type="AlphaFoldDB" id="Q98AF7"/>
<dbReference type="Proteomes" id="UP000000552">
    <property type="component" value="Chromosome"/>
</dbReference>
<dbReference type="eggNOG" id="COG3799">
    <property type="taxonomic scope" value="Bacteria"/>
</dbReference>
<name>Q98AF7_RHILO</name>
<gene>
    <name evidence="2" type="ordered locus">msl6020</name>
</gene>
<keyword evidence="1" id="KW-0812">Transmembrane</keyword>
<keyword evidence="1" id="KW-1133">Transmembrane helix</keyword>
<protein>
    <submittedName>
        <fullName evidence="2">Msl6020 protein</fullName>
    </submittedName>
</protein>
<evidence type="ECO:0000256" key="1">
    <source>
        <dbReference type="SAM" id="Phobius"/>
    </source>
</evidence>
<evidence type="ECO:0000313" key="2">
    <source>
        <dbReference type="EMBL" id="BAB52373.1"/>
    </source>
</evidence>
<feature type="transmembrane region" description="Helical" evidence="1">
    <location>
        <begin position="35"/>
        <end position="53"/>
    </location>
</feature>
<dbReference type="RefSeq" id="WP_010913702.1">
    <property type="nucleotide sequence ID" value="NC_002678.2"/>
</dbReference>
<dbReference type="InterPro" id="IPR029017">
    <property type="entry name" value="Enolase-like_N"/>
</dbReference>
<dbReference type="EMBL" id="BA000012">
    <property type="protein sequence ID" value="BAB52373.1"/>
    <property type="molecule type" value="Genomic_DNA"/>
</dbReference>
<sequence length="72" mass="7420">MSEVQIEDGLLASGNGAFFYDGQAAVRSGANQDGIYVGAPLCAAAAVANIQVLKKKTSWNMSRMSGPIGFPA</sequence>
<proteinExistence type="predicted"/>
<accession>Q98AF7</accession>
<evidence type="ECO:0000313" key="3">
    <source>
        <dbReference type="Proteomes" id="UP000000552"/>
    </source>
</evidence>
<keyword evidence="1" id="KW-0472">Membrane</keyword>
<dbReference type="HOGENOM" id="CLU_2719544_0_0_5"/>
<reference evidence="2 3" key="1">
    <citation type="journal article" date="2000" name="DNA Res.">
        <title>Complete genome structure of the nitrogen-fixing symbiotic bacterium Mesorhizobium loti.</title>
        <authorList>
            <person name="Kaneko T."/>
            <person name="Nakamura Y."/>
            <person name="Sato S."/>
            <person name="Asamizu E."/>
            <person name="Kato T."/>
            <person name="Sasamoto S."/>
            <person name="Watanabe A."/>
            <person name="Idesawa K."/>
            <person name="Ishikawa A."/>
            <person name="Kawashima K."/>
            <person name="Kimura T."/>
            <person name="Kishida Y."/>
            <person name="Kiyokawa C."/>
            <person name="Kohara M."/>
            <person name="Matsumoto M."/>
            <person name="Matsuno A."/>
            <person name="Mochizuki Y."/>
            <person name="Nakayama S."/>
            <person name="Nakazaki N."/>
            <person name="Shimpo S."/>
            <person name="Sugimoto M."/>
            <person name="Takeuchi C."/>
            <person name="Yamada M."/>
            <person name="Tabata S."/>
        </authorList>
    </citation>
    <scope>NUCLEOTIDE SEQUENCE [LARGE SCALE GENOMIC DNA]</scope>
    <source>
        <strain evidence="3">LMG 29417 / CECT 9101 / MAFF 303099</strain>
    </source>
</reference>
<dbReference type="SUPFAM" id="SSF54826">
    <property type="entry name" value="Enolase N-terminal domain-like"/>
    <property type="match status" value="1"/>
</dbReference>
<organism evidence="2 3">
    <name type="scientific">Mesorhizobium japonicum (strain LMG 29417 / CECT 9101 / MAFF 303099)</name>
    <name type="common">Mesorhizobium loti (strain MAFF 303099)</name>
    <dbReference type="NCBI Taxonomy" id="266835"/>
    <lineage>
        <taxon>Bacteria</taxon>
        <taxon>Pseudomonadati</taxon>
        <taxon>Pseudomonadota</taxon>
        <taxon>Alphaproteobacteria</taxon>
        <taxon>Hyphomicrobiales</taxon>
        <taxon>Phyllobacteriaceae</taxon>
        <taxon>Mesorhizobium</taxon>
    </lineage>
</organism>
<dbReference type="KEGG" id="mlo:msl6020"/>